<proteinExistence type="predicted"/>
<dbReference type="EMBL" id="CADCUZ010000030">
    <property type="protein sequence ID" value="CAA9401839.1"/>
    <property type="molecule type" value="Genomic_DNA"/>
</dbReference>
<evidence type="ECO:0000313" key="1">
    <source>
        <dbReference type="EMBL" id="CAA9401839.1"/>
    </source>
</evidence>
<sequence length="143" mass="15404">MLRVHLQAEPGVHRIEQGEAEQAPVFVFSHANDALGIVGDQGVPETPRDIADVQVAGVVCMVYALREGVAATLLAAHEDFEPALKLLFNENIYALVNSFGSTPEGLGVPQSILEPERAVITLATYTLVFFLIQAPLLRGRDVA</sequence>
<dbReference type="AlphaFoldDB" id="A0A6J4P1P5"/>
<reference evidence="1" key="1">
    <citation type="submission" date="2020-02" db="EMBL/GenBank/DDBJ databases">
        <authorList>
            <person name="Meier V. D."/>
        </authorList>
    </citation>
    <scope>NUCLEOTIDE SEQUENCE</scope>
    <source>
        <strain evidence="1">AVDCRST_MAG55</strain>
    </source>
</reference>
<accession>A0A6J4P1P5</accession>
<name>A0A6J4P1P5_9ACTN</name>
<organism evidence="1">
    <name type="scientific">uncultured Rubrobacteraceae bacterium</name>
    <dbReference type="NCBI Taxonomy" id="349277"/>
    <lineage>
        <taxon>Bacteria</taxon>
        <taxon>Bacillati</taxon>
        <taxon>Actinomycetota</taxon>
        <taxon>Rubrobacteria</taxon>
        <taxon>Rubrobacterales</taxon>
        <taxon>Rubrobacteraceae</taxon>
        <taxon>environmental samples</taxon>
    </lineage>
</organism>
<protein>
    <submittedName>
        <fullName evidence="1">Uncharacterized protein</fullName>
    </submittedName>
</protein>
<gene>
    <name evidence="1" type="ORF">AVDCRST_MAG55-710</name>
</gene>